<evidence type="ECO:0000313" key="5">
    <source>
        <dbReference type="EMBL" id="VXA99889.1"/>
    </source>
</evidence>
<feature type="domain" description="Mannitol dehydrogenase C-terminal" evidence="4">
    <location>
        <begin position="273"/>
        <end position="470"/>
    </location>
</feature>
<sequence length="485" mass="55127">MNLLNNNAIKNRKSLPIKVMQFGGGNFLRAFVDISIQKINSTTEFYAGIAVIKPTERGDYQELKSQDGLFSVNLEGYANDTFVQDLTVVDCIQEVVNPYSEWEAYLALAELPDLRFIISNTTEAGIVFNTDDGFDNHPPKEFPAKLTVWLFHRFEHFKGDTDKGCMLLPVELIEKNGETLKQCILQYADHWSLGDAFKNWISKSCIFYNTLVDRIVSGYPKDKIEEIEAKVGYTDKLAVAGELYHSWLLEGPEDILAEFPFQDTDLNIELVSDLASYRNLKVRILNGAHTSMVPVAYLLGERLVKDAMNNALVVNFIKGVLMNEVLTTLDFPQDYKQQFANDVLTRFKNPALEHKLISISLNSTSKFVTRLLPTLKDYLEIKGSLPANITFALSALLRFYEGSFDNEKIDLNDKSSILEFFSNTWLQFRENNINLNTLTSQILGNADIWNEDLNQISGLTSNITNNLRNIEQYGFEEAVRLVNQK</sequence>
<keyword evidence="2" id="KW-0520">NAD</keyword>
<dbReference type="InterPro" id="IPR036291">
    <property type="entry name" value="NAD(P)-bd_dom_sf"/>
</dbReference>
<proteinExistence type="predicted"/>
<protein>
    <submittedName>
        <fullName evidence="5">Altronate oxidoreductase</fullName>
        <ecNumber evidence="5">1.1.1.58</ecNumber>
    </submittedName>
</protein>
<dbReference type="InterPro" id="IPR013131">
    <property type="entry name" value="Mannitol_DH_N"/>
</dbReference>
<dbReference type="SUPFAM" id="SSF51735">
    <property type="entry name" value="NAD(P)-binding Rossmann-fold domains"/>
    <property type="match status" value="1"/>
</dbReference>
<dbReference type="EMBL" id="CABWLR010000001">
    <property type="protein sequence ID" value="VXA99889.1"/>
    <property type="molecule type" value="Genomic_DNA"/>
</dbReference>
<dbReference type="AlphaFoldDB" id="A0A653M552"/>
<evidence type="ECO:0000313" key="6">
    <source>
        <dbReference type="Proteomes" id="UP000430202"/>
    </source>
</evidence>
<dbReference type="GO" id="GO:0009026">
    <property type="term" value="F:tagaturonate reductase activity"/>
    <property type="evidence" value="ECO:0007669"/>
    <property type="project" value="UniProtKB-EC"/>
</dbReference>
<accession>A0A653M552</accession>
<dbReference type="Proteomes" id="UP000430202">
    <property type="component" value="Unassembled WGS sequence"/>
</dbReference>
<dbReference type="InterPro" id="IPR013328">
    <property type="entry name" value="6PGD_dom2"/>
</dbReference>
<dbReference type="GO" id="GO:0005829">
    <property type="term" value="C:cytosol"/>
    <property type="evidence" value="ECO:0007669"/>
    <property type="project" value="TreeGrafter"/>
</dbReference>
<reference evidence="5 6" key="1">
    <citation type="submission" date="2019-10" db="EMBL/GenBank/DDBJ databases">
        <authorList>
            <person name="Karimi E."/>
        </authorList>
    </citation>
    <scope>NUCLEOTIDE SEQUENCE [LARGE SCALE GENOMIC DNA]</scope>
    <source>
        <strain evidence="5">Maribacter sp. 151</strain>
    </source>
</reference>
<evidence type="ECO:0000259" key="3">
    <source>
        <dbReference type="Pfam" id="PF01232"/>
    </source>
</evidence>
<dbReference type="RefSeq" id="WP_159301622.1">
    <property type="nucleotide sequence ID" value="NZ_LR733271.1"/>
</dbReference>
<dbReference type="PANTHER" id="PTHR30524">
    <property type="entry name" value="MANNITOL-1-PHOSPHATE 5-DEHYDROGENASE"/>
    <property type="match status" value="1"/>
</dbReference>
<keyword evidence="1 5" id="KW-0560">Oxidoreductase</keyword>
<dbReference type="Pfam" id="PF08125">
    <property type="entry name" value="Mannitol_dh_C"/>
    <property type="match status" value="1"/>
</dbReference>
<feature type="domain" description="Mannitol dehydrogenase N-terminal" evidence="3">
    <location>
        <begin position="18"/>
        <end position="252"/>
    </location>
</feature>
<dbReference type="EC" id="1.1.1.58" evidence="5"/>
<evidence type="ECO:0000259" key="4">
    <source>
        <dbReference type="Pfam" id="PF08125"/>
    </source>
</evidence>
<dbReference type="SUPFAM" id="SSF48179">
    <property type="entry name" value="6-phosphogluconate dehydrogenase C-terminal domain-like"/>
    <property type="match status" value="1"/>
</dbReference>
<dbReference type="Gene3D" id="1.10.1040.10">
    <property type="entry name" value="N-(1-d-carboxylethyl)-l-norvaline Dehydrogenase, domain 2"/>
    <property type="match status" value="1"/>
</dbReference>
<evidence type="ECO:0000256" key="2">
    <source>
        <dbReference type="ARBA" id="ARBA00023027"/>
    </source>
</evidence>
<organism evidence="5 6">
    <name type="scientific">Maribacter litoralis</name>
    <dbReference type="NCBI Taxonomy" id="2059726"/>
    <lineage>
        <taxon>Bacteria</taxon>
        <taxon>Pseudomonadati</taxon>
        <taxon>Bacteroidota</taxon>
        <taxon>Flavobacteriia</taxon>
        <taxon>Flavobacteriales</taxon>
        <taxon>Flavobacteriaceae</taxon>
        <taxon>Maribacter</taxon>
    </lineage>
</organism>
<name>A0A653M552_9FLAO</name>
<dbReference type="GO" id="GO:0019698">
    <property type="term" value="P:D-galacturonate catabolic process"/>
    <property type="evidence" value="ECO:0007669"/>
    <property type="project" value="TreeGrafter"/>
</dbReference>
<dbReference type="Gene3D" id="3.40.50.720">
    <property type="entry name" value="NAD(P)-binding Rossmann-like Domain"/>
    <property type="match status" value="1"/>
</dbReference>
<dbReference type="GO" id="GO:0008926">
    <property type="term" value="F:mannitol-1-phosphate 5-dehydrogenase activity"/>
    <property type="evidence" value="ECO:0007669"/>
    <property type="project" value="TreeGrafter"/>
</dbReference>
<dbReference type="PANTHER" id="PTHR30524:SF0">
    <property type="entry name" value="ALTRONATE OXIDOREDUCTASE-RELATED"/>
    <property type="match status" value="1"/>
</dbReference>
<dbReference type="Pfam" id="PF01232">
    <property type="entry name" value="Mannitol_dh"/>
    <property type="match status" value="1"/>
</dbReference>
<dbReference type="InterPro" id="IPR013118">
    <property type="entry name" value="Mannitol_DH_C"/>
</dbReference>
<evidence type="ECO:0000256" key="1">
    <source>
        <dbReference type="ARBA" id="ARBA00023002"/>
    </source>
</evidence>
<keyword evidence="6" id="KW-1185">Reference proteome</keyword>
<dbReference type="InterPro" id="IPR008927">
    <property type="entry name" value="6-PGluconate_DH-like_C_sf"/>
</dbReference>
<dbReference type="GO" id="GO:0019592">
    <property type="term" value="P:mannitol catabolic process"/>
    <property type="evidence" value="ECO:0007669"/>
    <property type="project" value="TreeGrafter"/>
</dbReference>
<dbReference type="NCBIfam" id="NF002969">
    <property type="entry name" value="PRK03643.1"/>
    <property type="match status" value="1"/>
</dbReference>
<gene>
    <name evidence="5" type="primary">uxaB</name>
    <name evidence="5" type="ORF">MARI151_10250</name>
</gene>